<dbReference type="InterPro" id="IPR008952">
    <property type="entry name" value="Tetraspanin_EC2_sf"/>
</dbReference>
<dbReference type="SUPFAM" id="SSF48652">
    <property type="entry name" value="Tetraspanin"/>
    <property type="match status" value="1"/>
</dbReference>
<name>A0A482XHQ0_LAOST</name>
<evidence type="ECO:0008006" key="8">
    <source>
        <dbReference type="Google" id="ProtNLM"/>
    </source>
</evidence>
<dbReference type="InterPro" id="IPR018499">
    <property type="entry name" value="Tetraspanin/Peripherin"/>
</dbReference>
<accession>A0A482XHQ0</accession>
<proteinExistence type="predicted"/>
<reference evidence="6 7" key="1">
    <citation type="journal article" date="2017" name="Gigascience">
        <title>Genome sequence of the small brown planthopper, Laodelphax striatellus.</title>
        <authorList>
            <person name="Zhu J."/>
            <person name="Jiang F."/>
            <person name="Wang X."/>
            <person name="Yang P."/>
            <person name="Bao Y."/>
            <person name="Zhao W."/>
            <person name="Wang W."/>
            <person name="Lu H."/>
            <person name="Wang Q."/>
            <person name="Cui N."/>
            <person name="Li J."/>
            <person name="Chen X."/>
            <person name="Luo L."/>
            <person name="Yu J."/>
            <person name="Kang L."/>
            <person name="Cui F."/>
        </authorList>
    </citation>
    <scope>NUCLEOTIDE SEQUENCE [LARGE SCALE GENOMIC DNA]</scope>
    <source>
        <strain evidence="6">Lst14</strain>
    </source>
</reference>
<comment type="caution">
    <text evidence="6">The sequence shown here is derived from an EMBL/GenBank/DDBJ whole genome shotgun (WGS) entry which is preliminary data.</text>
</comment>
<keyword evidence="2 5" id="KW-0812">Transmembrane</keyword>
<evidence type="ECO:0000256" key="2">
    <source>
        <dbReference type="ARBA" id="ARBA00022692"/>
    </source>
</evidence>
<gene>
    <name evidence="6" type="ORF">LSTR_LSTR002786</name>
</gene>
<comment type="subcellular location">
    <subcellularLocation>
        <location evidence="1">Membrane</location>
        <topology evidence="1">Multi-pass membrane protein</topology>
    </subcellularLocation>
</comment>
<keyword evidence="3 5" id="KW-1133">Transmembrane helix</keyword>
<dbReference type="Pfam" id="PF00335">
    <property type="entry name" value="Tetraspanin"/>
    <property type="match status" value="1"/>
</dbReference>
<evidence type="ECO:0000313" key="7">
    <source>
        <dbReference type="Proteomes" id="UP000291343"/>
    </source>
</evidence>
<evidence type="ECO:0000313" key="6">
    <source>
        <dbReference type="EMBL" id="RZF45343.1"/>
    </source>
</evidence>
<organism evidence="6 7">
    <name type="scientific">Laodelphax striatellus</name>
    <name type="common">Small brown planthopper</name>
    <name type="synonym">Delphax striatella</name>
    <dbReference type="NCBI Taxonomy" id="195883"/>
    <lineage>
        <taxon>Eukaryota</taxon>
        <taxon>Metazoa</taxon>
        <taxon>Ecdysozoa</taxon>
        <taxon>Arthropoda</taxon>
        <taxon>Hexapoda</taxon>
        <taxon>Insecta</taxon>
        <taxon>Pterygota</taxon>
        <taxon>Neoptera</taxon>
        <taxon>Paraneoptera</taxon>
        <taxon>Hemiptera</taxon>
        <taxon>Auchenorrhyncha</taxon>
        <taxon>Fulgoroidea</taxon>
        <taxon>Delphacidae</taxon>
        <taxon>Criomorphinae</taxon>
        <taxon>Laodelphax</taxon>
    </lineage>
</organism>
<evidence type="ECO:0000256" key="5">
    <source>
        <dbReference type="SAM" id="Phobius"/>
    </source>
</evidence>
<dbReference type="EMBL" id="QKKF02009244">
    <property type="protein sequence ID" value="RZF45343.1"/>
    <property type="molecule type" value="Genomic_DNA"/>
</dbReference>
<dbReference type="Gene3D" id="1.10.1450.10">
    <property type="entry name" value="Tetraspanin"/>
    <property type="match status" value="1"/>
</dbReference>
<evidence type="ECO:0000256" key="1">
    <source>
        <dbReference type="ARBA" id="ARBA00004141"/>
    </source>
</evidence>
<sequence length="129" mass="14139">MGGGWPMRLGVAVATGFQALRRAFHINYEPSRGIFGERGWELGLQCCGVDGPRGWLTVFPTNNVPGSCCREPPASANAFCRNTLDDTVIFQDGCYQKLKNKVKDNIVLIMGVGIGVAFIEVSYIMCFLM</sequence>
<evidence type="ECO:0000256" key="3">
    <source>
        <dbReference type="ARBA" id="ARBA00022989"/>
    </source>
</evidence>
<dbReference type="GO" id="GO:0016020">
    <property type="term" value="C:membrane"/>
    <property type="evidence" value="ECO:0007669"/>
    <property type="project" value="UniProtKB-SubCell"/>
</dbReference>
<feature type="transmembrane region" description="Helical" evidence="5">
    <location>
        <begin position="106"/>
        <end position="125"/>
    </location>
</feature>
<dbReference type="OrthoDB" id="5982705at2759"/>
<dbReference type="SMR" id="A0A482XHQ0"/>
<keyword evidence="7" id="KW-1185">Reference proteome</keyword>
<dbReference type="STRING" id="195883.A0A482XHQ0"/>
<dbReference type="InParanoid" id="A0A482XHQ0"/>
<keyword evidence="4 5" id="KW-0472">Membrane</keyword>
<protein>
    <recommendedName>
        <fullName evidence="8">Tetraspanin</fullName>
    </recommendedName>
</protein>
<evidence type="ECO:0000256" key="4">
    <source>
        <dbReference type="ARBA" id="ARBA00023136"/>
    </source>
</evidence>
<dbReference type="AlphaFoldDB" id="A0A482XHQ0"/>
<dbReference type="Proteomes" id="UP000291343">
    <property type="component" value="Unassembled WGS sequence"/>
</dbReference>